<dbReference type="SUPFAM" id="SSF53448">
    <property type="entry name" value="Nucleotide-diphospho-sugar transferases"/>
    <property type="match status" value="1"/>
</dbReference>
<dbReference type="InterPro" id="IPR051706">
    <property type="entry name" value="Glycosyltransferase_domain"/>
</dbReference>
<dbReference type="Pfam" id="PF04488">
    <property type="entry name" value="Gly_transf_sug"/>
    <property type="match status" value="1"/>
</dbReference>
<gene>
    <name evidence="4" type="ORF">DPMN_049593</name>
</gene>
<dbReference type="InterPro" id="IPR007577">
    <property type="entry name" value="GlycoTrfase_DXD_sugar-bd_CS"/>
</dbReference>
<organism evidence="4 5">
    <name type="scientific">Dreissena polymorpha</name>
    <name type="common">Zebra mussel</name>
    <name type="synonym">Mytilus polymorpha</name>
    <dbReference type="NCBI Taxonomy" id="45954"/>
    <lineage>
        <taxon>Eukaryota</taxon>
        <taxon>Metazoa</taxon>
        <taxon>Spiralia</taxon>
        <taxon>Lophotrochozoa</taxon>
        <taxon>Mollusca</taxon>
        <taxon>Bivalvia</taxon>
        <taxon>Autobranchia</taxon>
        <taxon>Heteroconchia</taxon>
        <taxon>Euheterodonta</taxon>
        <taxon>Imparidentia</taxon>
        <taxon>Neoheterodontei</taxon>
        <taxon>Myida</taxon>
        <taxon>Dreissenoidea</taxon>
        <taxon>Dreissenidae</taxon>
        <taxon>Dreissena</taxon>
    </lineage>
</organism>
<dbReference type="GO" id="GO:0000030">
    <property type="term" value="F:mannosyltransferase activity"/>
    <property type="evidence" value="ECO:0007669"/>
    <property type="project" value="TreeGrafter"/>
</dbReference>
<proteinExistence type="predicted"/>
<sequence length="705" mass="82289">MLRHFFCLRQKNKLLRAICAGFILTIVLFIVWYFIYPSIRILPKLEDNYIHVQPIKEDNAVTGQQGTERLQFINVTTIQYLNDIPLERGFQPFIDVEFPHIETDVPRIPHNIHQIWIRHHNSTETDIEVPEQFEQYMKTFPKWNPSWKYYFWTHRTSRKLIEERHPELLTFYDKTLVPVQKSDLMRYVVVYEFGGLYADLDTSCLRSLDIVTTKYACIVLPEPFEDGIIWENIPYRIPNGVFFCRAKHPFLEQVLRTISGIKTVEANPTLIGPLFFTNQYRRYSNISDKDVYRVNISGDTSSPYFYKGELPETHDDAIYIPNTRYFLDQPHPWHRDKIKRICENPSNATLIIKRMCYVYTRRGFDRKPSNFTFLEHAYTFSFNSAIDWSKRKYIPVKMIQSNVQTYKRSAGNVLEAVNFLLYSNSVTVGSLGKLQMSESSNVRVFDTSVDYSNAKQIFKCVDIRIEYLATTPICVYDPMTDIYVSKDIISKGSFEGDYIKEVVTILQDNLSLSFLDIGCNVGVFTLAVAKFGREVIALDANRKNLEMVATSLVKGNLTGKVKLIWNALSDRVEAVRFKHKEGNIGALQMESGINATNDSRDEESSMAIVLDDLVPLLRKQSVFVKMDIESYEYKAMSGGKKFFEEVDVRFLLMEWDFHRTSVEGSRIIQFMTERRFKPVLPLQRLVPLKVENRNAWPNEIMWIRI</sequence>
<keyword evidence="2" id="KW-0812">Transmembrane</keyword>
<reference evidence="4" key="2">
    <citation type="submission" date="2020-11" db="EMBL/GenBank/DDBJ databases">
        <authorList>
            <person name="McCartney M.A."/>
            <person name="Auch B."/>
            <person name="Kono T."/>
            <person name="Mallez S."/>
            <person name="Becker A."/>
            <person name="Gohl D.M."/>
            <person name="Silverstein K.A.T."/>
            <person name="Koren S."/>
            <person name="Bechman K.B."/>
            <person name="Herman A."/>
            <person name="Abrahante J.E."/>
            <person name="Garbe J."/>
        </authorList>
    </citation>
    <scope>NUCLEOTIDE SEQUENCE</scope>
    <source>
        <strain evidence="4">Duluth1</strain>
        <tissue evidence="4">Whole animal</tissue>
    </source>
</reference>
<dbReference type="InterPro" id="IPR006342">
    <property type="entry name" value="FkbM_mtfrase"/>
</dbReference>
<evidence type="ECO:0000256" key="2">
    <source>
        <dbReference type="SAM" id="Phobius"/>
    </source>
</evidence>
<name>A0A9D4CEM0_DREPO</name>
<evidence type="ECO:0000313" key="5">
    <source>
        <dbReference type="Proteomes" id="UP000828390"/>
    </source>
</evidence>
<keyword evidence="5" id="KW-1185">Reference proteome</keyword>
<dbReference type="EMBL" id="JAIWYP010000012">
    <property type="protein sequence ID" value="KAH3723799.1"/>
    <property type="molecule type" value="Genomic_DNA"/>
</dbReference>
<comment type="caution">
    <text evidence="4">The sequence shown here is derived from an EMBL/GenBank/DDBJ whole genome shotgun (WGS) entry which is preliminary data.</text>
</comment>
<dbReference type="GO" id="GO:0051999">
    <property type="term" value="P:mannosyl-inositol phosphorylceramide biosynthetic process"/>
    <property type="evidence" value="ECO:0007669"/>
    <property type="project" value="TreeGrafter"/>
</dbReference>
<dbReference type="NCBIfam" id="TIGR01444">
    <property type="entry name" value="fkbM_fam"/>
    <property type="match status" value="1"/>
</dbReference>
<keyword evidence="2" id="KW-1133">Transmembrane helix</keyword>
<feature type="domain" description="Methyltransferase FkbM" evidence="3">
    <location>
        <begin position="516"/>
        <end position="677"/>
    </location>
</feature>
<accession>A0A9D4CEM0</accession>
<feature type="transmembrane region" description="Helical" evidence="2">
    <location>
        <begin position="14"/>
        <end position="35"/>
    </location>
</feature>
<dbReference type="Pfam" id="PF05050">
    <property type="entry name" value="Methyltransf_21"/>
    <property type="match status" value="1"/>
</dbReference>
<evidence type="ECO:0000259" key="3">
    <source>
        <dbReference type="Pfam" id="PF05050"/>
    </source>
</evidence>
<dbReference type="AlphaFoldDB" id="A0A9D4CEM0"/>
<keyword evidence="1" id="KW-0808">Transferase</keyword>
<dbReference type="CDD" id="cd02440">
    <property type="entry name" value="AdoMet_MTases"/>
    <property type="match status" value="1"/>
</dbReference>
<keyword evidence="2" id="KW-0472">Membrane</keyword>
<reference evidence="4" key="1">
    <citation type="journal article" date="2019" name="bioRxiv">
        <title>The Genome of the Zebra Mussel, Dreissena polymorpha: A Resource for Invasive Species Research.</title>
        <authorList>
            <person name="McCartney M.A."/>
            <person name="Auch B."/>
            <person name="Kono T."/>
            <person name="Mallez S."/>
            <person name="Zhang Y."/>
            <person name="Obille A."/>
            <person name="Becker A."/>
            <person name="Abrahante J.E."/>
            <person name="Garbe J."/>
            <person name="Badalamenti J.P."/>
            <person name="Herman A."/>
            <person name="Mangelson H."/>
            <person name="Liachko I."/>
            <person name="Sullivan S."/>
            <person name="Sone E.D."/>
            <person name="Koren S."/>
            <person name="Silverstein K.A.T."/>
            <person name="Beckman K.B."/>
            <person name="Gohl D.M."/>
        </authorList>
    </citation>
    <scope>NUCLEOTIDE SEQUENCE</scope>
    <source>
        <strain evidence="4">Duluth1</strain>
        <tissue evidence="4">Whole animal</tissue>
    </source>
</reference>
<evidence type="ECO:0000256" key="1">
    <source>
        <dbReference type="ARBA" id="ARBA00022679"/>
    </source>
</evidence>
<dbReference type="InterPro" id="IPR029063">
    <property type="entry name" value="SAM-dependent_MTases_sf"/>
</dbReference>
<evidence type="ECO:0000313" key="4">
    <source>
        <dbReference type="EMBL" id="KAH3723799.1"/>
    </source>
</evidence>
<dbReference type="InterPro" id="IPR029044">
    <property type="entry name" value="Nucleotide-diphossugar_trans"/>
</dbReference>
<dbReference type="Proteomes" id="UP000828390">
    <property type="component" value="Unassembled WGS sequence"/>
</dbReference>
<dbReference type="SUPFAM" id="SSF53335">
    <property type="entry name" value="S-adenosyl-L-methionine-dependent methyltransferases"/>
    <property type="match status" value="1"/>
</dbReference>
<dbReference type="Gene3D" id="3.40.50.150">
    <property type="entry name" value="Vaccinia Virus protein VP39"/>
    <property type="match status" value="1"/>
</dbReference>
<dbReference type="PANTHER" id="PTHR32385">
    <property type="entry name" value="MANNOSYL PHOSPHORYLINOSITOL CERAMIDE SYNTHASE"/>
    <property type="match status" value="1"/>
</dbReference>
<dbReference type="PANTHER" id="PTHR32385:SF15">
    <property type="entry name" value="INOSITOL PHOSPHOCERAMIDE MANNOSYLTRANSFERASE 1"/>
    <property type="match status" value="1"/>
</dbReference>
<dbReference type="Gene3D" id="3.90.550.20">
    <property type="match status" value="1"/>
</dbReference>
<dbReference type="GO" id="GO:0016020">
    <property type="term" value="C:membrane"/>
    <property type="evidence" value="ECO:0007669"/>
    <property type="project" value="GOC"/>
</dbReference>
<protein>
    <recommendedName>
        <fullName evidence="3">Methyltransferase FkbM domain-containing protein</fullName>
    </recommendedName>
</protein>